<sequence>MGGVLALPEEEGGVFAFGAAVGVTGLPEAENVLDRVNAVGVADLRVVPGAPTGAVGVAGRRIGSLDLEGLGGFDTTGPARLVAEVLAYAIPVGLLSSSFGFPGIDMLADLPLV</sequence>
<dbReference type="EMBL" id="BLZH01000003">
    <property type="protein sequence ID" value="GFP53951.1"/>
    <property type="molecule type" value="Genomic_DNA"/>
</dbReference>
<dbReference type="OrthoDB" id="4897523at2759"/>
<reference evidence="1 2" key="1">
    <citation type="submission" date="2020-07" db="EMBL/GenBank/DDBJ databases">
        <title>Trichoderma asperellum IC-1 whole genome shotgun sequence.</title>
        <authorList>
            <person name="Kanamasa S."/>
            <person name="Takahashi H."/>
        </authorList>
    </citation>
    <scope>NUCLEOTIDE SEQUENCE [LARGE SCALE GENOMIC DNA]</scope>
    <source>
        <strain evidence="1 2">IC-1</strain>
    </source>
</reference>
<organism evidence="1 2">
    <name type="scientific">Trichoderma asperellum</name>
    <name type="common">Filamentous fungus</name>
    <dbReference type="NCBI Taxonomy" id="101201"/>
    <lineage>
        <taxon>Eukaryota</taxon>
        <taxon>Fungi</taxon>
        <taxon>Dikarya</taxon>
        <taxon>Ascomycota</taxon>
        <taxon>Pezizomycotina</taxon>
        <taxon>Sordariomycetes</taxon>
        <taxon>Hypocreomycetidae</taxon>
        <taxon>Hypocreales</taxon>
        <taxon>Hypocreaceae</taxon>
        <taxon>Trichoderma</taxon>
    </lineage>
</organism>
<comment type="caution">
    <text evidence="1">The sequence shown here is derived from an EMBL/GenBank/DDBJ whole genome shotgun (WGS) entry which is preliminary data.</text>
</comment>
<accession>A0A6V8QN62</accession>
<evidence type="ECO:0000313" key="1">
    <source>
        <dbReference type="EMBL" id="GFP53951.1"/>
    </source>
</evidence>
<protein>
    <submittedName>
        <fullName evidence="1">Uncharacterized protein</fullName>
    </submittedName>
</protein>
<gene>
    <name evidence="1" type="ORF">TASIC1_0003032900</name>
</gene>
<proteinExistence type="predicted"/>
<dbReference type="Proteomes" id="UP000517252">
    <property type="component" value="Unassembled WGS sequence"/>
</dbReference>
<dbReference type="AlphaFoldDB" id="A0A6V8QN62"/>
<name>A0A6V8QN62_TRIAP</name>
<evidence type="ECO:0000313" key="2">
    <source>
        <dbReference type="Proteomes" id="UP000517252"/>
    </source>
</evidence>